<dbReference type="AlphaFoldDB" id="A0A8J4Y6G5"/>
<evidence type="ECO:0000313" key="2">
    <source>
        <dbReference type="EMBL" id="KAG0721048.1"/>
    </source>
</evidence>
<protein>
    <submittedName>
        <fullName evidence="2">Uncharacterized protein</fullName>
    </submittedName>
</protein>
<organism evidence="2 3">
    <name type="scientific">Chionoecetes opilio</name>
    <name type="common">Atlantic snow crab</name>
    <name type="synonym">Cancer opilio</name>
    <dbReference type="NCBI Taxonomy" id="41210"/>
    <lineage>
        <taxon>Eukaryota</taxon>
        <taxon>Metazoa</taxon>
        <taxon>Ecdysozoa</taxon>
        <taxon>Arthropoda</taxon>
        <taxon>Crustacea</taxon>
        <taxon>Multicrustacea</taxon>
        <taxon>Malacostraca</taxon>
        <taxon>Eumalacostraca</taxon>
        <taxon>Eucarida</taxon>
        <taxon>Decapoda</taxon>
        <taxon>Pleocyemata</taxon>
        <taxon>Brachyura</taxon>
        <taxon>Eubrachyura</taxon>
        <taxon>Majoidea</taxon>
        <taxon>Majidae</taxon>
        <taxon>Chionoecetes</taxon>
    </lineage>
</organism>
<keyword evidence="3" id="KW-1185">Reference proteome</keyword>
<feature type="region of interest" description="Disordered" evidence="1">
    <location>
        <begin position="83"/>
        <end position="102"/>
    </location>
</feature>
<evidence type="ECO:0000313" key="3">
    <source>
        <dbReference type="Proteomes" id="UP000770661"/>
    </source>
</evidence>
<reference evidence="2" key="1">
    <citation type="submission" date="2020-07" db="EMBL/GenBank/DDBJ databases">
        <title>The High-quality genome of the commercially important snow crab, Chionoecetes opilio.</title>
        <authorList>
            <person name="Jeong J.-H."/>
            <person name="Ryu S."/>
        </authorList>
    </citation>
    <scope>NUCLEOTIDE SEQUENCE</scope>
    <source>
        <strain evidence="2">MADBK_172401_WGS</strain>
        <tissue evidence="2">Digestive gland</tissue>
    </source>
</reference>
<sequence length="102" mass="11349">MDHFVSVVKEEEDAPSMIVSDSSLVSGHQASSELTDQPAGSQQQAHQREVSGVNMDDFMLEIKEENEIKIEEEDMAAVVLTEDPLATHHQEASWKEITSKPK</sequence>
<accession>A0A8J4Y6G5</accession>
<evidence type="ECO:0000256" key="1">
    <source>
        <dbReference type="SAM" id="MobiDB-lite"/>
    </source>
</evidence>
<gene>
    <name evidence="2" type="ORF">GWK47_047244</name>
</gene>
<name>A0A8J4Y6G5_CHIOP</name>
<dbReference type="EMBL" id="JACEEZ010011919">
    <property type="protein sequence ID" value="KAG0721048.1"/>
    <property type="molecule type" value="Genomic_DNA"/>
</dbReference>
<proteinExistence type="predicted"/>
<feature type="compositionally biased region" description="Basic and acidic residues" evidence="1">
    <location>
        <begin position="85"/>
        <end position="102"/>
    </location>
</feature>
<feature type="region of interest" description="Disordered" evidence="1">
    <location>
        <begin position="1"/>
        <end position="51"/>
    </location>
</feature>
<comment type="caution">
    <text evidence="2">The sequence shown here is derived from an EMBL/GenBank/DDBJ whole genome shotgun (WGS) entry which is preliminary data.</text>
</comment>
<dbReference type="Proteomes" id="UP000770661">
    <property type="component" value="Unassembled WGS sequence"/>
</dbReference>
<feature type="compositionally biased region" description="Polar residues" evidence="1">
    <location>
        <begin position="19"/>
        <end position="45"/>
    </location>
</feature>